<evidence type="ECO:0000313" key="1">
    <source>
        <dbReference type="EMBL" id="MBA0628765.1"/>
    </source>
</evidence>
<organism evidence="1 2">
    <name type="scientific">Gossypium davidsonii</name>
    <name type="common">Davidson's cotton</name>
    <name type="synonym">Gossypium klotzschianum subsp. davidsonii</name>
    <dbReference type="NCBI Taxonomy" id="34287"/>
    <lineage>
        <taxon>Eukaryota</taxon>
        <taxon>Viridiplantae</taxon>
        <taxon>Streptophyta</taxon>
        <taxon>Embryophyta</taxon>
        <taxon>Tracheophyta</taxon>
        <taxon>Spermatophyta</taxon>
        <taxon>Magnoliopsida</taxon>
        <taxon>eudicotyledons</taxon>
        <taxon>Gunneridae</taxon>
        <taxon>Pentapetalae</taxon>
        <taxon>rosids</taxon>
        <taxon>malvids</taxon>
        <taxon>Malvales</taxon>
        <taxon>Malvaceae</taxon>
        <taxon>Malvoideae</taxon>
        <taxon>Gossypium</taxon>
    </lineage>
</organism>
<comment type="caution">
    <text evidence="1">The sequence shown here is derived from an EMBL/GenBank/DDBJ whole genome shotgun (WGS) entry which is preliminary data.</text>
</comment>
<dbReference type="AlphaFoldDB" id="A0A7J8SSF4"/>
<evidence type="ECO:0000313" key="2">
    <source>
        <dbReference type="Proteomes" id="UP000593561"/>
    </source>
</evidence>
<keyword evidence="2" id="KW-1185">Reference proteome</keyword>
<sequence>ISIEPTFVEGSFTPPTLTDFKNSIGEASSQINRTLGKRKAIPPKPEVWSHFTKSITSDGVGKAKCNYYEK</sequence>
<gene>
    <name evidence="1" type="ORF">Godav_023425</name>
</gene>
<proteinExistence type="predicted"/>
<reference evidence="1 2" key="1">
    <citation type="journal article" date="2019" name="Genome Biol. Evol.">
        <title>Insights into the evolution of the New World diploid cottons (Gossypium, subgenus Houzingenia) based on genome sequencing.</title>
        <authorList>
            <person name="Grover C.E."/>
            <person name="Arick M.A. 2nd"/>
            <person name="Thrash A."/>
            <person name="Conover J.L."/>
            <person name="Sanders W.S."/>
            <person name="Peterson D.G."/>
            <person name="Frelichowski J.E."/>
            <person name="Scheffler J.A."/>
            <person name="Scheffler B.E."/>
            <person name="Wendel J.F."/>
        </authorList>
    </citation>
    <scope>NUCLEOTIDE SEQUENCE [LARGE SCALE GENOMIC DNA]</scope>
    <source>
        <strain evidence="1">27</strain>
        <tissue evidence="1">Leaf</tissue>
    </source>
</reference>
<dbReference type="EMBL" id="JABFAC010000011">
    <property type="protein sequence ID" value="MBA0628765.1"/>
    <property type="molecule type" value="Genomic_DNA"/>
</dbReference>
<name>A0A7J8SSF4_GOSDV</name>
<dbReference type="Proteomes" id="UP000593561">
    <property type="component" value="Unassembled WGS sequence"/>
</dbReference>
<accession>A0A7J8SSF4</accession>
<protein>
    <submittedName>
        <fullName evidence="1">Uncharacterized protein</fullName>
    </submittedName>
</protein>
<feature type="non-terminal residue" evidence="1">
    <location>
        <position position="1"/>
    </location>
</feature>